<organism evidence="2 3">
    <name type="scientific">Lachancea mirantina</name>
    <dbReference type="NCBI Taxonomy" id="1230905"/>
    <lineage>
        <taxon>Eukaryota</taxon>
        <taxon>Fungi</taxon>
        <taxon>Dikarya</taxon>
        <taxon>Ascomycota</taxon>
        <taxon>Saccharomycotina</taxon>
        <taxon>Saccharomycetes</taxon>
        <taxon>Saccharomycetales</taxon>
        <taxon>Saccharomycetaceae</taxon>
        <taxon>Lachancea</taxon>
    </lineage>
</organism>
<dbReference type="EMBL" id="LT598463">
    <property type="protein sequence ID" value="SCU87719.1"/>
    <property type="molecule type" value="Genomic_DNA"/>
</dbReference>
<sequence length="352" mass="39657">MSSLESVLKRVNESLNSVSTSLAHLRDQYTSNVDGDSDTKAKVMDKVIGGKDAEKVSLLSLKNGSMLAYINSLMMVIGEKLEQKDATAQNGRQRSIEHRVTLERGVKPLEKKLAYQLDKLVQAYSRMENEYVAAEKRAAERTHVSVADDDDSSEEEDESLFRPNAAAVATYDTGSQGRFVADAVDQNRDADANADEISGTSRYKPPKISAVLPPQHHFEDKFNARDHKDRSGRSRMQAMEDYINEMSEQPEWEASVGANIVNHGRGGVKSQRDARKDQRVKDYEEDNFTRLNAVGNKQERRRAKQRERAAQENMIGGEDFGIFNSKRRIDDSTTRRASKKPKSAWDRAKKNL</sequence>
<name>A0A1G4JCA1_9SACH</name>
<feature type="region of interest" description="Disordered" evidence="1">
    <location>
        <begin position="135"/>
        <end position="164"/>
    </location>
</feature>
<evidence type="ECO:0000313" key="3">
    <source>
        <dbReference type="Proteomes" id="UP000191024"/>
    </source>
</evidence>
<keyword evidence="3" id="KW-1185">Reference proteome</keyword>
<reference evidence="2 3" key="1">
    <citation type="submission" date="2016-03" db="EMBL/GenBank/DDBJ databases">
        <authorList>
            <person name="Devillers H."/>
        </authorList>
    </citation>
    <scope>NUCLEOTIDE SEQUENCE [LARGE SCALE GENOMIC DNA]</scope>
    <source>
        <strain evidence="2">CBS 11717</strain>
    </source>
</reference>
<dbReference type="AlphaFoldDB" id="A0A1G4JCA1"/>
<dbReference type="Pfam" id="PF04000">
    <property type="entry name" value="Sas10_Utp3"/>
    <property type="match status" value="1"/>
</dbReference>
<feature type="compositionally biased region" description="Acidic residues" evidence="1">
    <location>
        <begin position="147"/>
        <end position="158"/>
    </location>
</feature>
<evidence type="ECO:0000313" key="2">
    <source>
        <dbReference type="EMBL" id="SCU87719.1"/>
    </source>
</evidence>
<dbReference type="PANTHER" id="PTHR13237">
    <property type="entry name" value="SOMETHING ABOUT SILENCING PROTEIN 10-RELATED"/>
    <property type="match status" value="1"/>
</dbReference>
<dbReference type="STRING" id="1230905.A0A1G4JCA1"/>
<feature type="region of interest" description="Disordered" evidence="1">
    <location>
        <begin position="296"/>
        <end position="352"/>
    </location>
</feature>
<dbReference type="InterPro" id="IPR007146">
    <property type="entry name" value="Sas10/Utp3/C1D"/>
</dbReference>
<dbReference type="OrthoDB" id="203440at2759"/>
<dbReference type="PANTHER" id="PTHR13237:SF9">
    <property type="entry name" value="NEUROGUIDIN"/>
    <property type="match status" value="1"/>
</dbReference>
<protein>
    <submittedName>
        <fullName evidence="2">LAMI_0D07206g1_1</fullName>
    </submittedName>
</protein>
<proteinExistence type="predicted"/>
<dbReference type="GO" id="GO:0032040">
    <property type="term" value="C:small-subunit processome"/>
    <property type="evidence" value="ECO:0007669"/>
    <property type="project" value="TreeGrafter"/>
</dbReference>
<gene>
    <name evidence="2" type="ORF">LAMI_0D07206G</name>
</gene>
<accession>A0A1G4JCA1</accession>
<evidence type="ECO:0000256" key="1">
    <source>
        <dbReference type="SAM" id="MobiDB-lite"/>
    </source>
</evidence>
<feature type="compositionally biased region" description="Basic and acidic residues" evidence="1">
    <location>
        <begin position="343"/>
        <end position="352"/>
    </location>
</feature>
<dbReference type="Proteomes" id="UP000191024">
    <property type="component" value="Chromosome D"/>
</dbReference>
<dbReference type="GO" id="GO:0000462">
    <property type="term" value="P:maturation of SSU-rRNA from tricistronic rRNA transcript (SSU-rRNA, 5.8S rRNA, LSU-rRNA)"/>
    <property type="evidence" value="ECO:0007669"/>
    <property type="project" value="TreeGrafter"/>
</dbReference>